<proteinExistence type="predicted"/>
<gene>
    <name evidence="1" type="ORF">NQ176_g8543</name>
</gene>
<organism evidence="1 2">
    <name type="scientific">Zarea fungicola</name>
    <dbReference type="NCBI Taxonomy" id="93591"/>
    <lineage>
        <taxon>Eukaryota</taxon>
        <taxon>Fungi</taxon>
        <taxon>Dikarya</taxon>
        <taxon>Ascomycota</taxon>
        <taxon>Pezizomycotina</taxon>
        <taxon>Sordariomycetes</taxon>
        <taxon>Hypocreomycetidae</taxon>
        <taxon>Hypocreales</taxon>
        <taxon>Cordycipitaceae</taxon>
        <taxon>Zarea</taxon>
    </lineage>
</organism>
<evidence type="ECO:0000313" key="2">
    <source>
        <dbReference type="Proteomes" id="UP001143910"/>
    </source>
</evidence>
<name>A0ACC1MRP1_9HYPO</name>
<protein>
    <submittedName>
        <fullName evidence="1">Uncharacterized protein</fullName>
    </submittedName>
</protein>
<dbReference type="Proteomes" id="UP001143910">
    <property type="component" value="Unassembled WGS sequence"/>
</dbReference>
<keyword evidence="2" id="KW-1185">Reference proteome</keyword>
<reference evidence="1" key="1">
    <citation type="submission" date="2022-08" db="EMBL/GenBank/DDBJ databases">
        <title>Genome Sequence of Lecanicillium fungicola.</title>
        <authorList>
            <person name="Buettner E."/>
        </authorList>
    </citation>
    <scope>NUCLEOTIDE SEQUENCE</scope>
    <source>
        <strain evidence="1">Babe33</strain>
    </source>
</reference>
<evidence type="ECO:0000313" key="1">
    <source>
        <dbReference type="EMBL" id="KAJ2969672.1"/>
    </source>
</evidence>
<sequence>MGSLMLNILFPGTIDQEFRKAHAAGTLSYWHLSTCQYTLKIVDNTSGDIVGMGLGDAYLKERTEEERANHGVPWLTGAERERAEKVLNPLWEMREKLFGGHRYIYSHVIAVDPKYQGRKAGALIVQWGLNLGESAGLPVYFESSPSTVGLYKKMGFEILEEQIVHEASLLGTDEDVVVPLMVKMPSAAKGLSFKEWRETGYPSFDTIPAASK</sequence>
<dbReference type="EMBL" id="JANJQO010001693">
    <property type="protein sequence ID" value="KAJ2969672.1"/>
    <property type="molecule type" value="Genomic_DNA"/>
</dbReference>
<accession>A0ACC1MRP1</accession>
<comment type="caution">
    <text evidence="1">The sequence shown here is derived from an EMBL/GenBank/DDBJ whole genome shotgun (WGS) entry which is preliminary data.</text>
</comment>